<dbReference type="EMBL" id="ACKS01000073">
    <property type="protein sequence ID" value="EFA43731.1"/>
    <property type="molecule type" value="Genomic_DNA"/>
</dbReference>
<dbReference type="InterPro" id="IPR036291">
    <property type="entry name" value="NAD(P)-bd_dom_sf"/>
</dbReference>
<dbReference type="InterPro" id="IPR029753">
    <property type="entry name" value="D-isomer_DH_CS"/>
</dbReference>
<dbReference type="AlphaFoldDB" id="D1PY58"/>
<protein>
    <submittedName>
        <fullName evidence="7">4-phosphoerythronate dehydrogenase</fullName>
        <ecNumber evidence="7">1.1.1.290</ecNumber>
    </submittedName>
</protein>
<evidence type="ECO:0000256" key="3">
    <source>
        <dbReference type="ARBA" id="ARBA00023027"/>
    </source>
</evidence>
<dbReference type="PANTHER" id="PTHR43761">
    <property type="entry name" value="D-ISOMER SPECIFIC 2-HYDROXYACID DEHYDROGENASE FAMILY PROTEIN (AFU_ORTHOLOGUE AFUA_1G13630)"/>
    <property type="match status" value="1"/>
</dbReference>
<organism evidence="7 8">
    <name type="scientific">Hallella bergensis DSM 17361</name>
    <dbReference type="NCBI Taxonomy" id="585502"/>
    <lineage>
        <taxon>Bacteria</taxon>
        <taxon>Pseudomonadati</taxon>
        <taxon>Bacteroidota</taxon>
        <taxon>Bacteroidia</taxon>
        <taxon>Bacteroidales</taxon>
        <taxon>Prevotellaceae</taxon>
        <taxon>Hallella</taxon>
    </lineage>
</organism>
<dbReference type="SUPFAM" id="SSF51735">
    <property type="entry name" value="NAD(P)-binding Rossmann-fold domains"/>
    <property type="match status" value="1"/>
</dbReference>
<accession>D1PY58</accession>
<evidence type="ECO:0000256" key="2">
    <source>
        <dbReference type="ARBA" id="ARBA00023002"/>
    </source>
</evidence>
<dbReference type="eggNOG" id="COG1052">
    <property type="taxonomic scope" value="Bacteria"/>
</dbReference>
<dbReference type="InterPro" id="IPR006139">
    <property type="entry name" value="D-isomer_2_OHA_DH_cat_dom"/>
</dbReference>
<evidence type="ECO:0000259" key="6">
    <source>
        <dbReference type="Pfam" id="PF02826"/>
    </source>
</evidence>
<dbReference type="GO" id="GO:0051287">
    <property type="term" value="F:NAD binding"/>
    <property type="evidence" value="ECO:0007669"/>
    <property type="project" value="InterPro"/>
</dbReference>
<dbReference type="Pfam" id="PF00389">
    <property type="entry name" value="2-Hacid_dh"/>
    <property type="match status" value="1"/>
</dbReference>
<evidence type="ECO:0000313" key="7">
    <source>
        <dbReference type="EMBL" id="EFA43731.1"/>
    </source>
</evidence>
<comment type="similarity">
    <text evidence="1 4">Belongs to the D-isomer specific 2-hydroxyacid dehydrogenase family.</text>
</comment>
<dbReference type="SUPFAM" id="SSF52283">
    <property type="entry name" value="Formate/glycerate dehydrogenase catalytic domain-like"/>
    <property type="match status" value="1"/>
</dbReference>
<dbReference type="PROSITE" id="PS00671">
    <property type="entry name" value="D_2_HYDROXYACID_DH_3"/>
    <property type="match status" value="1"/>
</dbReference>
<gene>
    <name evidence="7" type="primary">pdxB</name>
    <name evidence="7" type="ORF">HMPREF0645_1893</name>
</gene>
<keyword evidence="2 4" id="KW-0560">Oxidoreductase</keyword>
<evidence type="ECO:0000256" key="4">
    <source>
        <dbReference type="RuleBase" id="RU003719"/>
    </source>
</evidence>
<proteinExistence type="inferred from homology"/>
<sequence>MKIVVLDGYSANPGDLSWERLEALGELTVYPRTSTTKVVECAQDADIILSNKVKITAEVIDKLPKLKYIGVLATGYNIIDVDYARQKGIVVSNIPAYSTDSVVQMTFAHILNITNQVGHYADQVRSGRWSKNADFCYWDTPLTELSGKIIGIVGLGNIGMRVATIARQFGMDVFAVTSKESALLPSGIQKTTLNGLLSIADVLSLHCPLTKDTDKLINAERLELMKPGSILINTGRGQLVDEKAVAKALDSGHLKGYGADVMALEPPSKDNPLLKQTHAYFTPHIAWASKEARTRLINIAADNVKAFLEGSPQNKV</sequence>
<dbReference type="PROSITE" id="PS00670">
    <property type="entry name" value="D_2_HYDROXYACID_DH_2"/>
    <property type="match status" value="1"/>
</dbReference>
<dbReference type="PANTHER" id="PTHR43761:SF1">
    <property type="entry name" value="D-ISOMER SPECIFIC 2-HYDROXYACID DEHYDROGENASE CATALYTIC DOMAIN-CONTAINING PROTEIN-RELATED"/>
    <property type="match status" value="1"/>
</dbReference>
<feature type="domain" description="D-isomer specific 2-hydroxyacid dehydrogenase NAD-binding" evidence="6">
    <location>
        <begin position="107"/>
        <end position="286"/>
    </location>
</feature>
<dbReference type="HOGENOM" id="CLU_019796_1_3_10"/>
<dbReference type="CDD" id="cd12162">
    <property type="entry name" value="2-Hacid_dh_4"/>
    <property type="match status" value="1"/>
</dbReference>
<name>D1PY58_9BACT</name>
<keyword evidence="8" id="KW-1185">Reference proteome</keyword>
<dbReference type="Pfam" id="PF02826">
    <property type="entry name" value="2-Hacid_dh_C"/>
    <property type="match status" value="1"/>
</dbReference>
<evidence type="ECO:0000256" key="1">
    <source>
        <dbReference type="ARBA" id="ARBA00005854"/>
    </source>
</evidence>
<keyword evidence="3" id="KW-0520">NAD</keyword>
<dbReference type="InterPro" id="IPR050418">
    <property type="entry name" value="D-iso_2-hydroxyacid_DH_PdxB"/>
</dbReference>
<dbReference type="Proteomes" id="UP000003160">
    <property type="component" value="Unassembled WGS sequence"/>
</dbReference>
<dbReference type="GO" id="GO:0033711">
    <property type="term" value="F:4-phosphoerythronate dehydrogenase activity"/>
    <property type="evidence" value="ECO:0007669"/>
    <property type="project" value="UniProtKB-EC"/>
</dbReference>
<dbReference type="EC" id="1.1.1.290" evidence="7"/>
<evidence type="ECO:0000313" key="8">
    <source>
        <dbReference type="Proteomes" id="UP000003160"/>
    </source>
</evidence>
<evidence type="ECO:0000259" key="5">
    <source>
        <dbReference type="Pfam" id="PF00389"/>
    </source>
</evidence>
<comment type="caution">
    <text evidence="7">The sequence shown here is derived from an EMBL/GenBank/DDBJ whole genome shotgun (WGS) entry which is preliminary data.</text>
</comment>
<dbReference type="Gene3D" id="3.40.50.720">
    <property type="entry name" value="NAD(P)-binding Rossmann-like Domain"/>
    <property type="match status" value="2"/>
</dbReference>
<reference evidence="7 8" key="1">
    <citation type="submission" date="2009-10" db="EMBL/GenBank/DDBJ databases">
        <authorList>
            <person name="Qin X."/>
            <person name="Bachman B."/>
            <person name="Battles P."/>
            <person name="Bell A."/>
            <person name="Bess C."/>
            <person name="Bickham C."/>
            <person name="Chaboub L."/>
            <person name="Chen D."/>
            <person name="Coyle M."/>
            <person name="Deiros D.R."/>
            <person name="Dinh H."/>
            <person name="Forbes L."/>
            <person name="Fowler G."/>
            <person name="Francisco L."/>
            <person name="Fu Q."/>
            <person name="Gubbala S."/>
            <person name="Hale W."/>
            <person name="Han Y."/>
            <person name="Hemphill L."/>
            <person name="Highlander S.K."/>
            <person name="Hirani K."/>
            <person name="Hogues M."/>
            <person name="Jackson L."/>
            <person name="Jakkamsetti A."/>
            <person name="Javaid M."/>
            <person name="Jiang H."/>
            <person name="Korchina V."/>
            <person name="Kovar C."/>
            <person name="Lara F."/>
            <person name="Lee S."/>
            <person name="Mata R."/>
            <person name="Mathew T."/>
            <person name="Moen C."/>
            <person name="Morales K."/>
            <person name="Munidasa M."/>
            <person name="Nazareth L."/>
            <person name="Ngo R."/>
            <person name="Nguyen L."/>
            <person name="Okwuonu G."/>
            <person name="Ongeri F."/>
            <person name="Patil S."/>
            <person name="Petrosino J."/>
            <person name="Pham C."/>
            <person name="Pham P."/>
            <person name="Pu L.-L."/>
            <person name="Puazo M."/>
            <person name="Raj R."/>
            <person name="Reid J."/>
            <person name="Rouhana J."/>
            <person name="Saada N."/>
            <person name="Shang Y."/>
            <person name="Simmons D."/>
            <person name="Thornton R."/>
            <person name="Warren J."/>
            <person name="Weissenberger G."/>
            <person name="Zhang J."/>
            <person name="Zhang L."/>
            <person name="Zhou C."/>
            <person name="Zhu D."/>
            <person name="Muzny D."/>
            <person name="Worley K."/>
            <person name="Gibbs R."/>
        </authorList>
    </citation>
    <scope>NUCLEOTIDE SEQUENCE [LARGE SCALE GENOMIC DNA]</scope>
    <source>
        <strain evidence="7 8">DSM 17361</strain>
    </source>
</reference>
<feature type="domain" description="D-isomer specific 2-hydroxyacid dehydrogenase catalytic" evidence="5">
    <location>
        <begin position="17"/>
        <end position="315"/>
    </location>
</feature>
<dbReference type="InterPro" id="IPR006140">
    <property type="entry name" value="D-isomer_DH_NAD-bd"/>
</dbReference>
<dbReference type="OrthoDB" id="9777288at2"/>
<dbReference type="RefSeq" id="WP_007173996.1">
    <property type="nucleotide sequence ID" value="NZ_GG704781.1"/>
</dbReference>